<reference evidence="2 3" key="1">
    <citation type="journal article" date="2016" name="Fungal Biol.">
        <title>The genome of Xylona heveae provides a window into fungal endophytism.</title>
        <authorList>
            <person name="Gazis R."/>
            <person name="Kuo A."/>
            <person name="Riley R."/>
            <person name="LaButti K."/>
            <person name="Lipzen A."/>
            <person name="Lin J."/>
            <person name="Amirebrahimi M."/>
            <person name="Hesse C.N."/>
            <person name="Spatafora J.W."/>
            <person name="Henrissat B."/>
            <person name="Hainaut M."/>
            <person name="Grigoriev I.V."/>
            <person name="Hibbett D.S."/>
        </authorList>
    </citation>
    <scope>NUCLEOTIDE SEQUENCE [LARGE SCALE GENOMIC DNA]</scope>
    <source>
        <strain evidence="2 3">TC161</strain>
    </source>
</reference>
<accession>A0A165A5P6</accession>
<proteinExistence type="predicted"/>
<name>A0A165A5P6_XYLHT</name>
<feature type="region of interest" description="Disordered" evidence="1">
    <location>
        <begin position="166"/>
        <end position="186"/>
    </location>
</feature>
<dbReference type="OrthoDB" id="5204927at2759"/>
<dbReference type="Proteomes" id="UP000076632">
    <property type="component" value="Unassembled WGS sequence"/>
</dbReference>
<dbReference type="GeneID" id="28898464"/>
<gene>
    <name evidence="2" type="ORF">L228DRAFT_250409</name>
</gene>
<protein>
    <submittedName>
        <fullName evidence="2">Uncharacterized protein</fullName>
    </submittedName>
</protein>
<evidence type="ECO:0000313" key="2">
    <source>
        <dbReference type="EMBL" id="KZF19988.1"/>
    </source>
</evidence>
<dbReference type="InParanoid" id="A0A165A5P6"/>
<feature type="compositionally biased region" description="Basic and acidic residues" evidence="1">
    <location>
        <begin position="36"/>
        <end position="71"/>
    </location>
</feature>
<dbReference type="AlphaFoldDB" id="A0A165A5P6"/>
<feature type="region of interest" description="Disordered" evidence="1">
    <location>
        <begin position="240"/>
        <end position="287"/>
    </location>
</feature>
<feature type="compositionally biased region" description="Low complexity" evidence="1">
    <location>
        <begin position="1"/>
        <end position="15"/>
    </location>
</feature>
<evidence type="ECO:0000256" key="1">
    <source>
        <dbReference type="SAM" id="MobiDB-lite"/>
    </source>
</evidence>
<feature type="compositionally biased region" description="Low complexity" evidence="1">
    <location>
        <begin position="72"/>
        <end position="82"/>
    </location>
</feature>
<evidence type="ECO:0000313" key="3">
    <source>
        <dbReference type="Proteomes" id="UP000076632"/>
    </source>
</evidence>
<feature type="region of interest" description="Disordered" evidence="1">
    <location>
        <begin position="1"/>
        <end position="86"/>
    </location>
</feature>
<dbReference type="EMBL" id="KV407464">
    <property type="protein sequence ID" value="KZF19988.1"/>
    <property type="molecule type" value="Genomic_DNA"/>
</dbReference>
<sequence>MTVATLQAQSSSTSAFPHRSHTHPLHNTGPGRRVKKGEPFDPAELCRRLEQHRKQDEEARRRRSERAEKYAAKQQPQQPSQPFRYTPQYAAADFAATSMPDPVTHESVHILARPVIDRFRSRPTVKEPQHGFSPSQLSARLEAVQADMDSNAERNQFQRTRILQDAANREEKQGNSPRHSRQIDERPLSMGDLDLAQLMPKQHRSHYVPPANDRPNWAETDECEEHHKLHHLFERIQSFGGNLSDSTSKRSSKAIGKDRLGKLVSPPVQQREPARRRSSIMGLFKKA</sequence>
<dbReference type="RefSeq" id="XP_018185543.1">
    <property type="nucleotide sequence ID" value="XM_018333327.1"/>
</dbReference>
<organism evidence="2 3">
    <name type="scientific">Xylona heveae (strain CBS 132557 / TC161)</name>
    <dbReference type="NCBI Taxonomy" id="1328760"/>
    <lineage>
        <taxon>Eukaryota</taxon>
        <taxon>Fungi</taxon>
        <taxon>Dikarya</taxon>
        <taxon>Ascomycota</taxon>
        <taxon>Pezizomycotina</taxon>
        <taxon>Xylonomycetes</taxon>
        <taxon>Xylonales</taxon>
        <taxon>Xylonaceae</taxon>
        <taxon>Xylona</taxon>
    </lineage>
</organism>
<keyword evidence="3" id="KW-1185">Reference proteome</keyword>